<dbReference type="EMBL" id="CAJMXA010002262">
    <property type="protein sequence ID" value="CAE6478528.1"/>
    <property type="molecule type" value="Genomic_DNA"/>
</dbReference>
<accession>A0A8H3CBF1</accession>
<evidence type="ECO:0000313" key="2">
    <source>
        <dbReference type="Proteomes" id="UP000663853"/>
    </source>
</evidence>
<sequence>MALVSSLVFPMELYSFGVLKPGTCSLVLSRDIQKQLPQLDFYPTVLRPYLILTMELYVSTMRDEYNLYTPIASNGE</sequence>
<gene>
    <name evidence="1" type="ORF">RDB_LOCUS84841</name>
</gene>
<dbReference type="Proteomes" id="UP000663853">
    <property type="component" value="Unassembled WGS sequence"/>
</dbReference>
<organism evidence="1 2">
    <name type="scientific">Rhizoctonia solani</name>
    <dbReference type="NCBI Taxonomy" id="456999"/>
    <lineage>
        <taxon>Eukaryota</taxon>
        <taxon>Fungi</taxon>
        <taxon>Dikarya</taxon>
        <taxon>Basidiomycota</taxon>
        <taxon>Agaricomycotina</taxon>
        <taxon>Agaricomycetes</taxon>
        <taxon>Cantharellales</taxon>
        <taxon>Ceratobasidiaceae</taxon>
        <taxon>Rhizoctonia</taxon>
    </lineage>
</organism>
<protein>
    <submittedName>
        <fullName evidence="1">Uncharacterized protein</fullName>
    </submittedName>
</protein>
<dbReference type="AlphaFoldDB" id="A0A8H3CBF1"/>
<comment type="caution">
    <text evidence="1">The sequence shown here is derived from an EMBL/GenBank/DDBJ whole genome shotgun (WGS) entry which is preliminary data.</text>
</comment>
<name>A0A8H3CBF1_9AGAM</name>
<evidence type="ECO:0000313" key="1">
    <source>
        <dbReference type="EMBL" id="CAE6478528.1"/>
    </source>
</evidence>
<reference evidence="1" key="1">
    <citation type="submission" date="2021-01" db="EMBL/GenBank/DDBJ databases">
        <authorList>
            <person name="Kaushik A."/>
        </authorList>
    </citation>
    <scope>NUCLEOTIDE SEQUENCE</scope>
    <source>
        <strain evidence="1">AG6-10EEA</strain>
    </source>
</reference>
<proteinExistence type="predicted"/>